<feature type="chain" id="PRO_5011108985" evidence="5">
    <location>
        <begin position="20"/>
        <end position="510"/>
    </location>
</feature>
<evidence type="ECO:0000256" key="4">
    <source>
        <dbReference type="SAM" id="MobiDB-lite"/>
    </source>
</evidence>
<dbReference type="PANTHER" id="PTHR31321">
    <property type="entry name" value="ACYL-COA THIOESTER HYDROLASE YBHC-RELATED"/>
    <property type="match status" value="1"/>
</dbReference>
<name>A0A139KXQ8_9BACE</name>
<protein>
    <submittedName>
        <fullName evidence="7">Pectinesterase</fullName>
    </submittedName>
</protein>
<evidence type="ECO:0000256" key="2">
    <source>
        <dbReference type="ARBA" id="ARBA00022801"/>
    </source>
</evidence>
<evidence type="ECO:0000313" key="7">
    <source>
        <dbReference type="EMBL" id="KXT43972.1"/>
    </source>
</evidence>
<dbReference type="PROSITE" id="PS51257">
    <property type="entry name" value="PROKAR_LIPOPROTEIN"/>
    <property type="match status" value="1"/>
</dbReference>
<dbReference type="InterPro" id="IPR011050">
    <property type="entry name" value="Pectin_lyase_fold/virulence"/>
</dbReference>
<reference evidence="7 8" key="1">
    <citation type="submission" date="2016-02" db="EMBL/GenBank/DDBJ databases">
        <authorList>
            <person name="Wen L."/>
            <person name="He K."/>
            <person name="Yang H."/>
        </authorList>
    </citation>
    <scope>NUCLEOTIDE SEQUENCE [LARGE SCALE GENOMIC DNA]</scope>
    <source>
        <strain evidence="7 8">KLE1704</strain>
    </source>
</reference>
<keyword evidence="3" id="KW-0063">Aspartyl esterase</keyword>
<evidence type="ECO:0000256" key="1">
    <source>
        <dbReference type="ARBA" id="ARBA00008891"/>
    </source>
</evidence>
<dbReference type="SUPFAM" id="SSF51126">
    <property type="entry name" value="Pectin lyase-like"/>
    <property type="match status" value="1"/>
</dbReference>
<dbReference type="AlphaFoldDB" id="A0A139KXQ8"/>
<comment type="caution">
    <text evidence="7">The sequence shown here is derived from an EMBL/GenBank/DDBJ whole genome shotgun (WGS) entry which is preliminary data.</text>
</comment>
<sequence>MMKPLFVMLAVLPFLSACNQPESPNAELFPAAGAENVNPDTHLVLTFTDSPIVGDSGMIRIYDAMSHQIVDSLDLSIPSGPTESRTYGPECDYTKIPYDYTRTHMPTNRDTRPGTPSGTAEPTPPDYQLNIIGGFTDAFHFHPIIVRDSTATIYLHNNMLDYNHSYYVTIDEGVLTLPDHSFHGISKEHNWSFKTKDSAPASTDTLIVDANGQGDFNTVQGALDFIPDFSQKQTVILIQAGDYEELVYARNKTNVKIKGAGMDRTRVHYANNEVFNPHPLTVKTNEWPGTFPSRRAAFMLDNCSDILLEDLTIATDLHGQAEGLLLNGERIALYSVHIIGSGDALQANGTIYMESCELDGGGDTILGRGSLFAYRSNFRNDGGPFSWVRNTTGNHGDVFVECTFAAPDGKKADYGRTKSNHGTAYPDAEFVVINCKVKNIIPQGWSAIGEKSSRMYEFNTCDMETGKPVDVSQRHAYSRQLDAQKDAALIADYMNPAFVLKGWQPFSYLK</sequence>
<feature type="signal peptide" evidence="5">
    <location>
        <begin position="1"/>
        <end position="19"/>
    </location>
</feature>
<feature type="domain" description="Pectinesterase catalytic" evidence="6">
    <location>
        <begin position="206"/>
        <end position="378"/>
    </location>
</feature>
<dbReference type="PATRIC" id="fig|329854.7.peg.4167"/>
<evidence type="ECO:0000259" key="6">
    <source>
        <dbReference type="Pfam" id="PF01095"/>
    </source>
</evidence>
<feature type="region of interest" description="Disordered" evidence="4">
    <location>
        <begin position="102"/>
        <end position="123"/>
    </location>
</feature>
<keyword evidence="5" id="KW-0732">Signal</keyword>
<dbReference type="InterPro" id="IPR000070">
    <property type="entry name" value="Pectinesterase_cat"/>
</dbReference>
<dbReference type="PANTHER" id="PTHR31321:SF57">
    <property type="entry name" value="PECTINESTERASE 53-RELATED"/>
    <property type="match status" value="1"/>
</dbReference>
<comment type="similarity">
    <text evidence="1">Belongs to the pectinesterase family.</text>
</comment>
<dbReference type="EMBL" id="LTDF01000154">
    <property type="protein sequence ID" value="KXT43972.1"/>
    <property type="molecule type" value="Genomic_DNA"/>
</dbReference>
<dbReference type="InterPro" id="IPR012334">
    <property type="entry name" value="Pectin_lyas_fold"/>
</dbReference>
<proteinExistence type="inferred from homology"/>
<dbReference type="Gene3D" id="2.160.20.10">
    <property type="entry name" value="Single-stranded right-handed beta-helix, Pectin lyase-like"/>
    <property type="match status" value="1"/>
</dbReference>
<keyword evidence="2" id="KW-0378">Hydrolase</keyword>
<organism evidence="7">
    <name type="scientific">Bacteroides intestinalis</name>
    <dbReference type="NCBI Taxonomy" id="329854"/>
    <lineage>
        <taxon>Bacteria</taxon>
        <taxon>Pseudomonadati</taxon>
        <taxon>Bacteroidota</taxon>
        <taxon>Bacteroidia</taxon>
        <taxon>Bacteroidales</taxon>
        <taxon>Bacteroidaceae</taxon>
        <taxon>Bacteroides</taxon>
    </lineage>
</organism>
<gene>
    <name evidence="7" type="ORF">HMPREF2531_04099</name>
</gene>
<dbReference type="Proteomes" id="UP000070319">
    <property type="component" value="Unassembled WGS sequence"/>
</dbReference>
<dbReference type="GO" id="GO:0030599">
    <property type="term" value="F:pectinesterase activity"/>
    <property type="evidence" value="ECO:0007669"/>
    <property type="project" value="InterPro"/>
</dbReference>
<evidence type="ECO:0000313" key="8">
    <source>
        <dbReference type="Proteomes" id="UP000070319"/>
    </source>
</evidence>
<evidence type="ECO:0000256" key="5">
    <source>
        <dbReference type="SAM" id="SignalP"/>
    </source>
</evidence>
<evidence type="ECO:0000256" key="3">
    <source>
        <dbReference type="ARBA" id="ARBA00023085"/>
    </source>
</evidence>
<dbReference type="GO" id="GO:0042545">
    <property type="term" value="P:cell wall modification"/>
    <property type="evidence" value="ECO:0007669"/>
    <property type="project" value="InterPro"/>
</dbReference>
<accession>A0A139KXQ8</accession>
<dbReference type="Pfam" id="PF01095">
    <property type="entry name" value="Pectinesterase"/>
    <property type="match status" value="1"/>
</dbReference>